<dbReference type="RefSeq" id="WP_208045224.1">
    <property type="nucleotide sequence ID" value="NZ_JAGDYL010000006.1"/>
</dbReference>
<name>A0A939RXJ3_9MICO</name>
<evidence type="ECO:0000313" key="2">
    <source>
        <dbReference type="EMBL" id="MBO1804743.1"/>
    </source>
</evidence>
<evidence type="ECO:0000313" key="3">
    <source>
        <dbReference type="Proteomes" id="UP000664398"/>
    </source>
</evidence>
<dbReference type="Pfam" id="PF00903">
    <property type="entry name" value="Glyoxalase"/>
    <property type="match status" value="1"/>
</dbReference>
<dbReference type="InterPro" id="IPR037523">
    <property type="entry name" value="VOC_core"/>
</dbReference>
<dbReference type="SUPFAM" id="SSF54593">
    <property type="entry name" value="Glyoxalase/Bleomycin resistance protein/Dihydroxybiphenyl dioxygenase"/>
    <property type="match status" value="1"/>
</dbReference>
<comment type="caution">
    <text evidence="2">The sequence shown here is derived from an EMBL/GenBank/DDBJ whole genome shotgun (WGS) entry which is preliminary data.</text>
</comment>
<proteinExistence type="predicted"/>
<feature type="domain" description="VOC" evidence="1">
    <location>
        <begin position="4"/>
        <end position="129"/>
    </location>
</feature>
<dbReference type="PANTHER" id="PTHR36503:SF3">
    <property type="entry name" value="BLR0126 PROTEIN"/>
    <property type="match status" value="1"/>
</dbReference>
<gene>
    <name evidence="2" type="ORF">J4H91_05350</name>
</gene>
<dbReference type="PROSITE" id="PS51819">
    <property type="entry name" value="VOC"/>
    <property type="match status" value="1"/>
</dbReference>
<keyword evidence="3" id="KW-1185">Reference proteome</keyword>
<dbReference type="Proteomes" id="UP000664398">
    <property type="component" value="Unassembled WGS sequence"/>
</dbReference>
<organism evidence="2 3">
    <name type="scientific">Leucobacter ruminantium</name>
    <dbReference type="NCBI Taxonomy" id="1289170"/>
    <lineage>
        <taxon>Bacteria</taxon>
        <taxon>Bacillati</taxon>
        <taxon>Actinomycetota</taxon>
        <taxon>Actinomycetes</taxon>
        <taxon>Micrococcales</taxon>
        <taxon>Microbacteriaceae</taxon>
        <taxon>Leucobacter</taxon>
    </lineage>
</organism>
<sequence>MTLSFDFIAIVTADLGASLDFYRALGVDVPTGQDDAPHVEAKLPGGMTLAWDPVSTIRSFMPDFELPEGGNRIGFAFRAESPAEVDRAYADIVERFATAAHTAPWDAPWGQRYATVLDPDGNSIDLYAPLTSDGAAASLG</sequence>
<dbReference type="EMBL" id="JAGDYL010000006">
    <property type="protein sequence ID" value="MBO1804743.1"/>
    <property type="molecule type" value="Genomic_DNA"/>
</dbReference>
<evidence type="ECO:0000259" key="1">
    <source>
        <dbReference type="PROSITE" id="PS51819"/>
    </source>
</evidence>
<dbReference type="AlphaFoldDB" id="A0A939RXJ3"/>
<dbReference type="PANTHER" id="PTHR36503">
    <property type="entry name" value="BLR2520 PROTEIN"/>
    <property type="match status" value="1"/>
</dbReference>
<dbReference type="Gene3D" id="3.10.180.10">
    <property type="entry name" value="2,3-Dihydroxybiphenyl 1,2-Dioxygenase, domain 1"/>
    <property type="match status" value="1"/>
</dbReference>
<dbReference type="InterPro" id="IPR029068">
    <property type="entry name" value="Glyas_Bleomycin-R_OHBP_Dase"/>
</dbReference>
<accession>A0A939RXJ3</accession>
<dbReference type="InterPro" id="IPR004360">
    <property type="entry name" value="Glyas_Fos-R_dOase_dom"/>
</dbReference>
<reference evidence="2" key="1">
    <citation type="submission" date="2021-03" db="EMBL/GenBank/DDBJ databases">
        <title>Leucobacter chromiisoli sp. nov., isolated from chromium-containing soil of chemical plant.</title>
        <authorList>
            <person name="Xu Z."/>
        </authorList>
    </citation>
    <scope>NUCLEOTIDE SEQUENCE</scope>
    <source>
        <strain evidence="2">A2</strain>
    </source>
</reference>
<protein>
    <submittedName>
        <fullName evidence="2">VOC family protein</fullName>
    </submittedName>
</protein>